<keyword evidence="1" id="KW-0472">Membrane</keyword>
<accession>A0A7J7NLY0</accession>
<dbReference type="EMBL" id="JACGCM010000704">
    <property type="protein sequence ID" value="KAF6168136.1"/>
    <property type="molecule type" value="Genomic_DNA"/>
</dbReference>
<dbReference type="AlphaFoldDB" id="A0A7J7NLY0"/>
<organism evidence="2 3">
    <name type="scientific">Kingdonia uniflora</name>
    <dbReference type="NCBI Taxonomy" id="39325"/>
    <lineage>
        <taxon>Eukaryota</taxon>
        <taxon>Viridiplantae</taxon>
        <taxon>Streptophyta</taxon>
        <taxon>Embryophyta</taxon>
        <taxon>Tracheophyta</taxon>
        <taxon>Spermatophyta</taxon>
        <taxon>Magnoliopsida</taxon>
        <taxon>Ranunculales</taxon>
        <taxon>Circaeasteraceae</taxon>
        <taxon>Kingdonia</taxon>
    </lineage>
</organism>
<reference evidence="2 3" key="1">
    <citation type="journal article" date="2020" name="IScience">
        <title>Genome Sequencing of the Endangered Kingdonia uniflora (Circaeasteraceae, Ranunculales) Reveals Potential Mechanisms of Evolutionary Specialization.</title>
        <authorList>
            <person name="Sun Y."/>
            <person name="Deng T."/>
            <person name="Zhang A."/>
            <person name="Moore M.J."/>
            <person name="Landis J.B."/>
            <person name="Lin N."/>
            <person name="Zhang H."/>
            <person name="Zhang X."/>
            <person name="Huang J."/>
            <person name="Zhang X."/>
            <person name="Sun H."/>
            <person name="Wang H."/>
        </authorList>
    </citation>
    <scope>NUCLEOTIDE SEQUENCE [LARGE SCALE GENOMIC DNA]</scope>
    <source>
        <strain evidence="2">TB1705</strain>
        <tissue evidence="2">Leaf</tissue>
    </source>
</reference>
<keyword evidence="1" id="KW-0812">Transmembrane</keyword>
<name>A0A7J7NLY0_9MAGN</name>
<sequence>MSFVPPYKLFVQHCLSFLLISFGRLTVSFVLGCLSFVFSTISFDLRNYFRCEAALSMHTNYLRATLRK</sequence>
<keyword evidence="1" id="KW-1133">Transmembrane helix</keyword>
<keyword evidence="3" id="KW-1185">Reference proteome</keyword>
<feature type="transmembrane region" description="Helical" evidence="1">
    <location>
        <begin position="15"/>
        <end position="38"/>
    </location>
</feature>
<evidence type="ECO:0000313" key="2">
    <source>
        <dbReference type="EMBL" id="KAF6168136.1"/>
    </source>
</evidence>
<protein>
    <submittedName>
        <fullName evidence="2">Uncharacterized protein</fullName>
    </submittedName>
</protein>
<comment type="caution">
    <text evidence="2">The sequence shown here is derived from an EMBL/GenBank/DDBJ whole genome shotgun (WGS) entry which is preliminary data.</text>
</comment>
<gene>
    <name evidence="2" type="ORF">GIB67_011521</name>
</gene>
<proteinExistence type="predicted"/>
<evidence type="ECO:0000313" key="3">
    <source>
        <dbReference type="Proteomes" id="UP000541444"/>
    </source>
</evidence>
<dbReference type="Proteomes" id="UP000541444">
    <property type="component" value="Unassembled WGS sequence"/>
</dbReference>
<evidence type="ECO:0000256" key="1">
    <source>
        <dbReference type="SAM" id="Phobius"/>
    </source>
</evidence>